<dbReference type="InterPro" id="IPR010992">
    <property type="entry name" value="IHF-like_DNA-bd_dom_sf"/>
</dbReference>
<proteinExistence type="inferred from homology"/>
<dbReference type="InterPro" id="IPR000119">
    <property type="entry name" value="Hist_DNA-bd"/>
</dbReference>
<organism evidence="3 4">
    <name type="scientific">Bacteroides faecichinchillae</name>
    <dbReference type="NCBI Taxonomy" id="871325"/>
    <lineage>
        <taxon>Bacteria</taxon>
        <taxon>Pseudomonadati</taxon>
        <taxon>Bacteroidota</taxon>
        <taxon>Bacteroidia</taxon>
        <taxon>Bacteroidales</taxon>
        <taxon>Bacteroidaceae</taxon>
        <taxon>Bacteroides</taxon>
    </lineage>
</organism>
<name>A0A1M4TPE4_9BACE</name>
<dbReference type="GO" id="GO:0003677">
    <property type="term" value="F:DNA binding"/>
    <property type="evidence" value="ECO:0007669"/>
    <property type="project" value="UniProtKB-KW"/>
</dbReference>
<keyword evidence="4" id="KW-1185">Reference proteome</keyword>
<accession>A0A1M4TPE4</accession>
<dbReference type="GO" id="GO:0030527">
    <property type="term" value="F:structural constituent of chromatin"/>
    <property type="evidence" value="ECO:0007669"/>
    <property type="project" value="InterPro"/>
</dbReference>
<dbReference type="SUPFAM" id="SSF47729">
    <property type="entry name" value="IHF-like DNA-binding proteins"/>
    <property type="match status" value="1"/>
</dbReference>
<dbReference type="RefSeq" id="WP_025073662.1">
    <property type="nucleotide sequence ID" value="NZ_FQVD01000002.1"/>
</dbReference>
<evidence type="ECO:0000313" key="4">
    <source>
        <dbReference type="Proteomes" id="UP000184436"/>
    </source>
</evidence>
<evidence type="ECO:0000256" key="1">
    <source>
        <dbReference type="ARBA" id="ARBA00010529"/>
    </source>
</evidence>
<dbReference type="EMBL" id="FQVD01000002">
    <property type="protein sequence ID" value="SHE46331.1"/>
    <property type="molecule type" value="Genomic_DNA"/>
</dbReference>
<protein>
    <submittedName>
        <fullName evidence="3">Integration host factor subunit alpha</fullName>
    </submittedName>
</protein>
<sequence length="87" mass="9882">MNKKELIRTISSELDPPMSQEKIALVLDKAVEITKRTLATGEPVKWSGFGSFVLKDVPPRLFYSTHLEKYTTSKGTKRITFVPSRIK</sequence>
<evidence type="ECO:0000256" key="2">
    <source>
        <dbReference type="ARBA" id="ARBA00023125"/>
    </source>
</evidence>
<evidence type="ECO:0000313" key="3">
    <source>
        <dbReference type="EMBL" id="SHE46331.1"/>
    </source>
</evidence>
<comment type="similarity">
    <text evidence="1">Belongs to the bacterial histone-like protein family.</text>
</comment>
<dbReference type="AlphaFoldDB" id="A0A1M4TPE4"/>
<keyword evidence="2" id="KW-0238">DNA-binding</keyword>
<dbReference type="Pfam" id="PF00216">
    <property type="entry name" value="Bac_DNA_binding"/>
    <property type="match status" value="1"/>
</dbReference>
<dbReference type="Proteomes" id="UP000184436">
    <property type="component" value="Unassembled WGS sequence"/>
</dbReference>
<dbReference type="Gene3D" id="4.10.520.10">
    <property type="entry name" value="IHF-like DNA-binding proteins"/>
    <property type="match status" value="1"/>
</dbReference>
<reference evidence="3 4" key="1">
    <citation type="submission" date="2016-11" db="EMBL/GenBank/DDBJ databases">
        <authorList>
            <person name="Jaros S."/>
            <person name="Januszkiewicz K."/>
            <person name="Wedrychowicz H."/>
        </authorList>
    </citation>
    <scope>NUCLEOTIDE SEQUENCE [LARGE SCALE GENOMIC DNA]</scope>
    <source>
        <strain evidence="3 4">DSM 26883</strain>
    </source>
</reference>
<dbReference type="STRING" id="871325.SAMN05444349_102198"/>
<gene>
    <name evidence="3" type="ORF">SAMN05444349_102198</name>
</gene>
<dbReference type="OrthoDB" id="1097470at2"/>